<gene>
    <name evidence="1" type="ORF">F7R13_15555</name>
</gene>
<protein>
    <submittedName>
        <fullName evidence="1">Uncharacterized protein</fullName>
    </submittedName>
</protein>
<evidence type="ECO:0000313" key="1">
    <source>
        <dbReference type="EMBL" id="KAB0673887.1"/>
    </source>
</evidence>
<evidence type="ECO:0000313" key="2">
    <source>
        <dbReference type="Proteomes" id="UP000473571"/>
    </source>
</evidence>
<name>A0A6L3NGW8_9BURK</name>
<organism evidence="1 2">
    <name type="scientific">Burkholderia territorii</name>
    <dbReference type="NCBI Taxonomy" id="1503055"/>
    <lineage>
        <taxon>Bacteria</taxon>
        <taxon>Pseudomonadati</taxon>
        <taxon>Pseudomonadota</taxon>
        <taxon>Betaproteobacteria</taxon>
        <taxon>Burkholderiales</taxon>
        <taxon>Burkholderiaceae</taxon>
        <taxon>Burkholderia</taxon>
        <taxon>Burkholderia cepacia complex</taxon>
    </lineage>
</organism>
<dbReference type="AlphaFoldDB" id="A0A6L3NGW8"/>
<comment type="caution">
    <text evidence="1">The sequence shown here is derived from an EMBL/GenBank/DDBJ whole genome shotgun (WGS) entry which is preliminary data.</text>
</comment>
<dbReference type="EMBL" id="VZOL01000188">
    <property type="protein sequence ID" value="KAB0673887.1"/>
    <property type="molecule type" value="Genomic_DNA"/>
</dbReference>
<reference evidence="1 2" key="1">
    <citation type="submission" date="2019-09" db="EMBL/GenBank/DDBJ databases">
        <title>Draft genome sequences of 48 bacterial type strains from the CCUG.</title>
        <authorList>
            <person name="Tunovic T."/>
            <person name="Pineiro-Iglesias B."/>
            <person name="Unosson C."/>
            <person name="Inganas E."/>
            <person name="Ohlen M."/>
            <person name="Cardew S."/>
            <person name="Jensie-Markopoulos S."/>
            <person name="Salva-Serra F."/>
            <person name="Jaen-Luchoro D."/>
            <person name="Karlsson R."/>
            <person name="Svensson-Stadler L."/>
            <person name="Chun J."/>
            <person name="Moore E."/>
        </authorList>
    </citation>
    <scope>NUCLEOTIDE SEQUENCE [LARGE SCALE GENOMIC DNA]</scope>
    <source>
        <strain evidence="1 2">CCUG 65687</strain>
    </source>
</reference>
<sequence>MLQVHIVAKPLPAGEPGRHAAAVQDYMVNDSSALTEPQMLRKVSVADVRTARIPGKNDKKV</sequence>
<dbReference type="Proteomes" id="UP000473571">
    <property type="component" value="Unassembled WGS sequence"/>
</dbReference>
<proteinExistence type="predicted"/>
<accession>A0A6L3NGW8</accession>